<dbReference type="Proteomes" id="UP000800093">
    <property type="component" value="Unassembled WGS sequence"/>
</dbReference>
<reference evidence="3" key="1">
    <citation type="journal article" date="2020" name="Stud. Mycol.">
        <title>101 Dothideomycetes genomes: A test case for predicting lifestyles and emergence of pathogens.</title>
        <authorList>
            <person name="Haridas S."/>
            <person name="Albert R."/>
            <person name="Binder M."/>
            <person name="Bloem J."/>
            <person name="LaButti K."/>
            <person name="Salamov A."/>
            <person name="Andreopoulos B."/>
            <person name="Baker S."/>
            <person name="Barry K."/>
            <person name="Bills G."/>
            <person name="Bluhm B."/>
            <person name="Cannon C."/>
            <person name="Castanera R."/>
            <person name="Culley D."/>
            <person name="Daum C."/>
            <person name="Ezra D."/>
            <person name="Gonzalez J."/>
            <person name="Henrissat B."/>
            <person name="Kuo A."/>
            <person name="Liang C."/>
            <person name="Lipzen A."/>
            <person name="Lutzoni F."/>
            <person name="Magnuson J."/>
            <person name="Mondo S."/>
            <person name="Nolan M."/>
            <person name="Ohm R."/>
            <person name="Pangilinan J."/>
            <person name="Park H.-J."/>
            <person name="Ramirez L."/>
            <person name="Alfaro M."/>
            <person name="Sun H."/>
            <person name="Tritt A."/>
            <person name="Yoshinaga Y."/>
            <person name="Zwiers L.-H."/>
            <person name="Turgeon B."/>
            <person name="Goodwin S."/>
            <person name="Spatafora J."/>
            <person name="Crous P."/>
            <person name="Grigoriev I."/>
        </authorList>
    </citation>
    <scope>NUCLEOTIDE SEQUENCE [LARGE SCALE GENOMIC DNA]</scope>
    <source>
        <strain evidence="3">CBS 304.66</strain>
    </source>
</reference>
<keyword evidence="1" id="KW-0812">Transmembrane</keyword>
<accession>A0A9P4NA53</accession>
<protein>
    <submittedName>
        <fullName evidence="2">Uncharacterized protein</fullName>
    </submittedName>
</protein>
<organism evidence="2 3">
    <name type="scientific">Lojkania enalia</name>
    <dbReference type="NCBI Taxonomy" id="147567"/>
    <lineage>
        <taxon>Eukaryota</taxon>
        <taxon>Fungi</taxon>
        <taxon>Dikarya</taxon>
        <taxon>Ascomycota</taxon>
        <taxon>Pezizomycotina</taxon>
        <taxon>Dothideomycetes</taxon>
        <taxon>Pleosporomycetidae</taxon>
        <taxon>Pleosporales</taxon>
        <taxon>Pleosporales incertae sedis</taxon>
        <taxon>Lojkania</taxon>
    </lineage>
</organism>
<dbReference type="EMBL" id="ML986582">
    <property type="protein sequence ID" value="KAF2269447.1"/>
    <property type="molecule type" value="Genomic_DNA"/>
</dbReference>
<feature type="transmembrane region" description="Helical" evidence="1">
    <location>
        <begin position="537"/>
        <end position="558"/>
    </location>
</feature>
<keyword evidence="3" id="KW-1185">Reference proteome</keyword>
<keyword evidence="1" id="KW-1133">Transmembrane helix</keyword>
<sequence length="629" mass="70007">MNRRFDPMFYWKNLPRAKIPLITSQDVEMSHNQRLIPDTSREAERTTHHVKARISWLSWTSALLTIGFLILTSVYASEAKMTSRVQFLYNSSSNTIFVLSILSILTGFFLAATIATTFEKVLWSLISRPEGLQLSKYLSLQAGTGTMGLLTLLIGRGMGMRGSTRWWAGLRLGAIMLVPILNILIMSWGMSIFNASLAKNVSSIANQVSQADLANFLSSRYRTVDITSTPDRVIPCNHIPGQSNTRNCKRIYYMPGGLELAATQEVKDNAMSEIILAENQQGYILDFTEGPGPGEVWNFDAETECGVYGFPVGAFHLCLKNGAPNTLQARIVHCPLSVSSRSECIQNKTWPSAPGWTTSLTTLFRDGTVAYSITNGTILSHIFTSEPIDAPVSATEMLAGYRYAFSSFESVTDILEAFRKPEETNMFSLYIYPAMVWANLRAISDLSSQNPASATRAQDTLQCLLGIMLYYCQPSLFSSQLSIYLNETSSSSGPQTGTTDVENLKMLAQELRRKAPPDTNVRQAVRRYQLLVGKNILRAYIILSGTALLACLITLGWAEWWASRKNIPVPSVGPFPAWDDWVKCNIRRGDETENHEENIRMTLRSNEGGIVKIAERMKISLANDGDERV</sequence>
<dbReference type="OrthoDB" id="5139479at2759"/>
<proteinExistence type="predicted"/>
<evidence type="ECO:0000313" key="2">
    <source>
        <dbReference type="EMBL" id="KAF2269447.1"/>
    </source>
</evidence>
<name>A0A9P4NA53_9PLEO</name>
<feature type="transmembrane region" description="Helical" evidence="1">
    <location>
        <begin position="56"/>
        <end position="76"/>
    </location>
</feature>
<evidence type="ECO:0000256" key="1">
    <source>
        <dbReference type="SAM" id="Phobius"/>
    </source>
</evidence>
<feature type="transmembrane region" description="Helical" evidence="1">
    <location>
        <begin position="96"/>
        <end position="118"/>
    </location>
</feature>
<comment type="caution">
    <text evidence="2">The sequence shown here is derived from an EMBL/GenBank/DDBJ whole genome shotgun (WGS) entry which is preliminary data.</text>
</comment>
<gene>
    <name evidence="2" type="ORF">CC78DRAFT_604142</name>
</gene>
<evidence type="ECO:0000313" key="3">
    <source>
        <dbReference type="Proteomes" id="UP000800093"/>
    </source>
</evidence>
<feature type="transmembrane region" description="Helical" evidence="1">
    <location>
        <begin position="138"/>
        <end position="158"/>
    </location>
</feature>
<keyword evidence="1" id="KW-0472">Membrane</keyword>
<feature type="transmembrane region" description="Helical" evidence="1">
    <location>
        <begin position="170"/>
        <end position="193"/>
    </location>
</feature>
<dbReference type="AlphaFoldDB" id="A0A9P4NA53"/>